<dbReference type="AlphaFoldDB" id="A0ABD7CK48"/>
<dbReference type="Pfam" id="PF00015">
    <property type="entry name" value="MCPsignal"/>
    <property type="match status" value="1"/>
</dbReference>
<dbReference type="Proteomes" id="UP000663464">
    <property type="component" value="Chromosome"/>
</dbReference>
<evidence type="ECO:0000259" key="4">
    <source>
        <dbReference type="PROSITE" id="PS50111"/>
    </source>
</evidence>
<reference evidence="5 6" key="1">
    <citation type="journal article" date="2014" name="J. Infect. Dis.">
        <title>Molecular characterization of a novel botulinum neurotoxin type H gene.</title>
        <authorList>
            <person name="Dover N."/>
            <person name="Barash J.R."/>
            <person name="Hill K.K."/>
            <person name="Xie G."/>
            <person name="Arnon S.S."/>
        </authorList>
    </citation>
    <scope>NUCLEOTIDE SEQUENCE [LARGE SCALE GENOMIC DNA]</scope>
    <source>
        <strain evidence="5 6">IBCA10-7060</strain>
    </source>
</reference>
<dbReference type="PANTHER" id="PTHR32089:SF112">
    <property type="entry name" value="LYSOZYME-LIKE PROTEIN-RELATED"/>
    <property type="match status" value="1"/>
</dbReference>
<feature type="transmembrane region" description="Helical" evidence="3">
    <location>
        <begin position="41"/>
        <end position="59"/>
    </location>
</feature>
<evidence type="ECO:0000256" key="3">
    <source>
        <dbReference type="SAM" id="Phobius"/>
    </source>
</evidence>
<dbReference type="SMART" id="SM00283">
    <property type="entry name" value="MA"/>
    <property type="match status" value="1"/>
</dbReference>
<evidence type="ECO:0000256" key="2">
    <source>
        <dbReference type="PROSITE-ProRule" id="PRU00284"/>
    </source>
</evidence>
<dbReference type="PROSITE" id="PS50111">
    <property type="entry name" value="CHEMOTAXIS_TRANSDUC_2"/>
    <property type="match status" value="1"/>
</dbReference>
<dbReference type="GO" id="GO:0007165">
    <property type="term" value="P:signal transduction"/>
    <property type="evidence" value="ECO:0007669"/>
    <property type="project" value="UniProtKB-KW"/>
</dbReference>
<feature type="domain" description="Methyl-accepting transducer" evidence="4">
    <location>
        <begin position="201"/>
        <end position="451"/>
    </location>
</feature>
<protein>
    <recommendedName>
        <fullName evidence="4">Methyl-accepting transducer domain-containing protein</fullName>
    </recommendedName>
</protein>
<dbReference type="InterPro" id="IPR004089">
    <property type="entry name" value="MCPsignal_dom"/>
</dbReference>
<feature type="transmembrane region" description="Helical" evidence="3">
    <location>
        <begin position="110"/>
        <end position="128"/>
    </location>
</feature>
<keyword evidence="1 2" id="KW-0807">Transducer</keyword>
<keyword evidence="3" id="KW-1133">Transmembrane helix</keyword>
<feature type="transmembrane region" description="Helical" evidence="3">
    <location>
        <begin position="66"/>
        <end position="84"/>
    </location>
</feature>
<name>A0ABD7CK48_CLOBO</name>
<evidence type="ECO:0000313" key="6">
    <source>
        <dbReference type="Proteomes" id="UP000663464"/>
    </source>
</evidence>
<accession>A0ABD7CK48</accession>
<feature type="transmembrane region" description="Helical" evidence="3">
    <location>
        <begin position="134"/>
        <end position="152"/>
    </location>
</feature>
<dbReference type="Gene3D" id="1.10.287.950">
    <property type="entry name" value="Methyl-accepting chemotaxis protein"/>
    <property type="match status" value="1"/>
</dbReference>
<dbReference type="PANTHER" id="PTHR32089">
    <property type="entry name" value="METHYL-ACCEPTING CHEMOTAXIS PROTEIN MCPB"/>
    <property type="match status" value="1"/>
</dbReference>
<dbReference type="SUPFAM" id="SSF58104">
    <property type="entry name" value="Methyl-accepting chemotaxis protein (MCP) signaling domain"/>
    <property type="match status" value="1"/>
</dbReference>
<evidence type="ECO:0000256" key="1">
    <source>
        <dbReference type="ARBA" id="ARBA00023224"/>
    </source>
</evidence>
<keyword evidence="3" id="KW-0812">Transmembrane</keyword>
<dbReference type="EMBL" id="CP069280">
    <property type="protein sequence ID" value="QRI53800.1"/>
    <property type="molecule type" value="Genomic_DNA"/>
</dbReference>
<feature type="transmembrane region" description="Helical" evidence="3">
    <location>
        <begin position="17"/>
        <end position="35"/>
    </location>
</feature>
<evidence type="ECO:0000313" key="5">
    <source>
        <dbReference type="EMBL" id="QRI53800.1"/>
    </source>
</evidence>
<proteinExistence type="predicted"/>
<gene>
    <name evidence="5" type="ORF">JQS73_01325</name>
</gene>
<sequence>MNKENIILNYQNKINKLLFILLILALPTILIMTIFRIFSGYYVLAIEFIALSIVGIALFRKANTKIVTLLAVLAIIMVIGTFSFDKPDQAAVFSLLGLVFVSIYLESKFLIIIGAISIIEISVVQFLHPLTLDAFVINLACYIFSCVGLYFLTRWGHSFMALAEKEKLNVGEFTKNLEKAMDTMKQISSTLDQQIGDCNENIKTIKDSSNSFVKTLNEVADGATEQSNSVTQISDMMGEADERVVNINEFSKHLMQISQAASIVVTKGNEGINLMDKQMENIINSVNESRSNIHELNNYMDEINSSLEGITQIANQTNLLALNTAIEAARAGDSGKGFAVVADEVRKLAEESANTVIQINQSIDQIKNKTHNIMQKSNQENEAVKAGLAIVENVNQGFQKTKSSFDQINSYITKELDMIENTVSIFSNIRKEIESIASILEESAASSQEMLAVSEEQAASIEDVYMAVTRIKNLSETLNQLGQSKRGESM</sequence>
<dbReference type="RefSeq" id="WP_041346047.1">
    <property type="nucleotide sequence ID" value="NZ_CP069280.1"/>
</dbReference>
<organism evidence="5 6">
    <name type="scientific">Clostridium botulinum</name>
    <dbReference type="NCBI Taxonomy" id="1491"/>
    <lineage>
        <taxon>Bacteria</taxon>
        <taxon>Bacillati</taxon>
        <taxon>Bacillota</taxon>
        <taxon>Clostridia</taxon>
        <taxon>Eubacteriales</taxon>
        <taxon>Clostridiaceae</taxon>
        <taxon>Clostridium</taxon>
    </lineage>
</organism>
<keyword evidence="3" id="KW-0472">Membrane</keyword>